<dbReference type="AlphaFoldDB" id="A0A6A5B4R4"/>
<dbReference type="EMBL" id="VJMI01000778">
    <property type="protein sequence ID" value="KAF0775914.1"/>
    <property type="molecule type" value="Genomic_DNA"/>
</dbReference>
<proteinExistence type="predicted"/>
<feature type="region of interest" description="Disordered" evidence="1">
    <location>
        <begin position="26"/>
        <end position="61"/>
    </location>
</feature>
<dbReference type="Proteomes" id="UP000469452">
    <property type="component" value="Unassembled WGS sequence"/>
</dbReference>
<name>A0A6A5B4R4_APHAT</name>
<sequence>MDSPSLPGTSHSCFLHFFCAPTSAMSDDDGAAPAEVLPDVPTPKAKPSKRNAKKEPLATKRSVRWGDESVAALFRLRYSSHLTTRFDSKNNAEKKTAYVMLATELRVVMESEYDVAQIQDKFSKLKTTWAMTKPSNPSETGNAPLAPLPPPL</sequence>
<accession>A0A6A5B4R4</accession>
<dbReference type="VEuPathDB" id="FungiDB:H257_15645"/>
<evidence type="ECO:0000256" key="1">
    <source>
        <dbReference type="SAM" id="MobiDB-lite"/>
    </source>
</evidence>
<evidence type="ECO:0000313" key="3">
    <source>
        <dbReference type="Proteomes" id="UP000469452"/>
    </source>
</evidence>
<organism evidence="2 3">
    <name type="scientific">Aphanomyces astaci</name>
    <name type="common">Crayfish plague agent</name>
    <dbReference type="NCBI Taxonomy" id="112090"/>
    <lineage>
        <taxon>Eukaryota</taxon>
        <taxon>Sar</taxon>
        <taxon>Stramenopiles</taxon>
        <taxon>Oomycota</taxon>
        <taxon>Saprolegniomycetes</taxon>
        <taxon>Saprolegniales</taxon>
        <taxon>Verrucalvaceae</taxon>
        <taxon>Aphanomyces</taxon>
    </lineage>
</organism>
<evidence type="ECO:0008006" key="4">
    <source>
        <dbReference type="Google" id="ProtNLM"/>
    </source>
</evidence>
<evidence type="ECO:0000313" key="2">
    <source>
        <dbReference type="EMBL" id="KAF0775914.1"/>
    </source>
</evidence>
<feature type="region of interest" description="Disordered" evidence="1">
    <location>
        <begin position="131"/>
        <end position="152"/>
    </location>
</feature>
<gene>
    <name evidence="2" type="ORF">AaE_000387</name>
</gene>
<comment type="caution">
    <text evidence="2">The sequence shown here is derived from an EMBL/GenBank/DDBJ whole genome shotgun (WGS) entry which is preliminary data.</text>
</comment>
<feature type="compositionally biased region" description="Polar residues" evidence="1">
    <location>
        <begin position="131"/>
        <end position="141"/>
    </location>
</feature>
<protein>
    <recommendedName>
        <fullName evidence="4">Myb/SANT-like domain-containing protein</fullName>
    </recommendedName>
</protein>
<reference evidence="2 3" key="1">
    <citation type="submission" date="2019-06" db="EMBL/GenBank/DDBJ databases">
        <title>Genomics analysis of Aphanomyces spp. identifies a new class of oomycete effector associated with host adaptation.</title>
        <authorList>
            <person name="Gaulin E."/>
        </authorList>
    </citation>
    <scope>NUCLEOTIDE SEQUENCE [LARGE SCALE GENOMIC DNA]</scope>
    <source>
        <strain evidence="2 3">E</strain>
    </source>
</reference>